<organism evidence="7 8">
    <name type="scientific">Streptomyces echinoruber</name>
    <dbReference type="NCBI Taxonomy" id="68898"/>
    <lineage>
        <taxon>Bacteria</taxon>
        <taxon>Bacillati</taxon>
        <taxon>Actinomycetota</taxon>
        <taxon>Actinomycetes</taxon>
        <taxon>Kitasatosporales</taxon>
        <taxon>Streptomycetaceae</taxon>
        <taxon>Streptomyces</taxon>
    </lineage>
</organism>
<keyword evidence="8" id="KW-1185">Reference proteome</keyword>
<dbReference type="Pfam" id="PF16859">
    <property type="entry name" value="TetR_C_11"/>
    <property type="match status" value="1"/>
</dbReference>
<dbReference type="PANTHER" id="PTHR30055:SF148">
    <property type="entry name" value="TETR-FAMILY TRANSCRIPTIONAL REGULATOR"/>
    <property type="match status" value="1"/>
</dbReference>
<dbReference type="PANTHER" id="PTHR30055">
    <property type="entry name" value="HTH-TYPE TRANSCRIPTIONAL REGULATOR RUTR"/>
    <property type="match status" value="1"/>
</dbReference>
<feature type="DNA-binding region" description="H-T-H motif" evidence="4">
    <location>
        <begin position="50"/>
        <end position="69"/>
    </location>
</feature>
<dbReference type="Gene3D" id="1.10.10.60">
    <property type="entry name" value="Homeodomain-like"/>
    <property type="match status" value="1"/>
</dbReference>
<dbReference type="InterPro" id="IPR036271">
    <property type="entry name" value="Tet_transcr_reg_TetR-rel_C_sf"/>
</dbReference>
<reference evidence="7" key="1">
    <citation type="journal article" date="2014" name="Int. J. Syst. Evol. Microbiol.">
        <title>Complete genome sequence of Corynebacterium casei LMG S-19264T (=DSM 44701T), isolated from a smear-ripened cheese.</title>
        <authorList>
            <consortium name="US DOE Joint Genome Institute (JGI-PGF)"/>
            <person name="Walter F."/>
            <person name="Albersmeier A."/>
            <person name="Kalinowski J."/>
            <person name="Ruckert C."/>
        </authorList>
    </citation>
    <scope>NUCLEOTIDE SEQUENCE</scope>
    <source>
        <strain evidence="7">JCM 5016</strain>
    </source>
</reference>
<dbReference type="Proteomes" id="UP000623010">
    <property type="component" value="Unassembled WGS sequence"/>
</dbReference>
<dbReference type="PRINTS" id="PR00455">
    <property type="entry name" value="HTHTETR"/>
</dbReference>
<dbReference type="AlphaFoldDB" id="A0A918VNN5"/>
<evidence type="ECO:0000256" key="3">
    <source>
        <dbReference type="ARBA" id="ARBA00023163"/>
    </source>
</evidence>
<evidence type="ECO:0000256" key="5">
    <source>
        <dbReference type="SAM" id="MobiDB-lite"/>
    </source>
</evidence>
<feature type="region of interest" description="Disordered" evidence="5">
    <location>
        <begin position="1"/>
        <end position="24"/>
    </location>
</feature>
<evidence type="ECO:0000313" key="8">
    <source>
        <dbReference type="Proteomes" id="UP000623010"/>
    </source>
</evidence>
<accession>A0A918VNN5</accession>
<evidence type="ECO:0000256" key="4">
    <source>
        <dbReference type="PROSITE-ProRule" id="PRU00335"/>
    </source>
</evidence>
<dbReference type="Pfam" id="PF00440">
    <property type="entry name" value="TetR_N"/>
    <property type="match status" value="1"/>
</dbReference>
<dbReference type="PROSITE" id="PS50977">
    <property type="entry name" value="HTH_TETR_2"/>
    <property type="match status" value="1"/>
</dbReference>
<dbReference type="GO" id="GO:0003700">
    <property type="term" value="F:DNA-binding transcription factor activity"/>
    <property type="evidence" value="ECO:0007669"/>
    <property type="project" value="TreeGrafter"/>
</dbReference>
<keyword evidence="3" id="KW-0804">Transcription</keyword>
<dbReference type="EMBL" id="BMWH01000033">
    <property type="protein sequence ID" value="GHA11748.1"/>
    <property type="molecule type" value="Genomic_DNA"/>
</dbReference>
<keyword evidence="1" id="KW-0805">Transcription regulation</keyword>
<dbReference type="SUPFAM" id="SSF48498">
    <property type="entry name" value="Tetracyclin repressor-like, C-terminal domain"/>
    <property type="match status" value="1"/>
</dbReference>
<dbReference type="InterPro" id="IPR001647">
    <property type="entry name" value="HTH_TetR"/>
</dbReference>
<evidence type="ECO:0000256" key="2">
    <source>
        <dbReference type="ARBA" id="ARBA00023125"/>
    </source>
</evidence>
<keyword evidence="2 4" id="KW-0238">DNA-binding</keyword>
<dbReference type="InterPro" id="IPR009057">
    <property type="entry name" value="Homeodomain-like_sf"/>
</dbReference>
<evidence type="ECO:0000313" key="7">
    <source>
        <dbReference type="EMBL" id="GHA11748.1"/>
    </source>
</evidence>
<feature type="domain" description="HTH tetR-type" evidence="6">
    <location>
        <begin position="27"/>
        <end position="87"/>
    </location>
</feature>
<protein>
    <submittedName>
        <fullName evidence="7">TetR family transcriptional regulator</fullName>
    </submittedName>
</protein>
<dbReference type="GO" id="GO:0000976">
    <property type="term" value="F:transcription cis-regulatory region binding"/>
    <property type="evidence" value="ECO:0007669"/>
    <property type="project" value="TreeGrafter"/>
</dbReference>
<comment type="caution">
    <text evidence="7">The sequence shown here is derived from an EMBL/GenBank/DDBJ whole genome shotgun (WGS) entry which is preliminary data.</text>
</comment>
<evidence type="ECO:0000256" key="1">
    <source>
        <dbReference type="ARBA" id="ARBA00023015"/>
    </source>
</evidence>
<dbReference type="InterPro" id="IPR050109">
    <property type="entry name" value="HTH-type_TetR-like_transc_reg"/>
</dbReference>
<gene>
    <name evidence="7" type="ORF">GCM10010389_58470</name>
</gene>
<reference evidence="7" key="2">
    <citation type="submission" date="2020-09" db="EMBL/GenBank/DDBJ databases">
        <authorList>
            <person name="Sun Q."/>
            <person name="Ohkuma M."/>
        </authorList>
    </citation>
    <scope>NUCLEOTIDE SEQUENCE</scope>
    <source>
        <strain evidence="7">JCM 5016</strain>
    </source>
</reference>
<dbReference type="InterPro" id="IPR011075">
    <property type="entry name" value="TetR_C"/>
</dbReference>
<dbReference type="SUPFAM" id="SSF46689">
    <property type="entry name" value="Homeodomain-like"/>
    <property type="match status" value="1"/>
</dbReference>
<name>A0A918VNN5_9ACTN</name>
<proteinExistence type="predicted"/>
<sequence>MAATPSGHPPASPSSQAAAAPLRRRGERMRQAVLAATTRLLSTQGLAGTTVAAVARAAGVHETSVYRRWTTRENLILDALTTELDTALPLPDTGEVREDLVRFFTALARLLDTAQGRALLRLSVEHDDTLADRRLPYWTERLQRAAVLVRRGVERGQLPAGTDPGLVVEAVGGALFARTLLSGAPLGEPLVRDLVALVLDGARGGRSR</sequence>
<dbReference type="Gene3D" id="1.10.357.10">
    <property type="entry name" value="Tetracycline Repressor, domain 2"/>
    <property type="match status" value="1"/>
</dbReference>
<evidence type="ECO:0000259" key="6">
    <source>
        <dbReference type="PROSITE" id="PS50977"/>
    </source>
</evidence>